<dbReference type="PANTHER" id="PTHR44757:SF2">
    <property type="entry name" value="BIOFILM ARCHITECTURE MAINTENANCE PROTEIN MBAA"/>
    <property type="match status" value="1"/>
</dbReference>
<dbReference type="PANTHER" id="PTHR44757">
    <property type="entry name" value="DIGUANYLATE CYCLASE DGCP"/>
    <property type="match status" value="1"/>
</dbReference>
<dbReference type="Proteomes" id="UP000242886">
    <property type="component" value="Chromosome SDENCHOL"/>
</dbReference>
<dbReference type="InterPro" id="IPR000160">
    <property type="entry name" value="GGDEF_dom"/>
</dbReference>
<dbReference type="SUPFAM" id="SSF141868">
    <property type="entry name" value="EAL domain-like"/>
    <property type="match status" value="1"/>
</dbReference>
<dbReference type="Gene3D" id="3.30.70.270">
    <property type="match status" value="1"/>
</dbReference>
<dbReference type="GO" id="GO:0006355">
    <property type="term" value="P:regulation of DNA-templated transcription"/>
    <property type="evidence" value="ECO:0007669"/>
    <property type="project" value="InterPro"/>
</dbReference>
<dbReference type="FunFam" id="3.30.70.270:FF:000001">
    <property type="entry name" value="Diguanylate cyclase domain protein"/>
    <property type="match status" value="1"/>
</dbReference>
<dbReference type="Pfam" id="PF00989">
    <property type="entry name" value="PAS"/>
    <property type="match status" value="1"/>
</dbReference>
<proteinExistence type="predicted"/>
<comment type="catalytic activity">
    <reaction evidence="1">
        <text>3',3'-c-di-GMP + H2O = 5'-phosphoguanylyl(3'-&gt;5')guanosine + H(+)</text>
        <dbReference type="Rhea" id="RHEA:24902"/>
        <dbReference type="ChEBI" id="CHEBI:15377"/>
        <dbReference type="ChEBI" id="CHEBI:15378"/>
        <dbReference type="ChEBI" id="CHEBI:58754"/>
        <dbReference type="ChEBI" id="CHEBI:58805"/>
        <dbReference type="EC" id="3.1.4.52"/>
    </reaction>
    <physiologicalReaction direction="left-to-right" evidence="1">
        <dbReference type="Rhea" id="RHEA:24903"/>
    </physiologicalReaction>
</comment>
<dbReference type="SMART" id="SM00052">
    <property type="entry name" value="EAL"/>
    <property type="match status" value="1"/>
</dbReference>
<dbReference type="InterPro" id="IPR029787">
    <property type="entry name" value="Nucleotide_cyclase"/>
</dbReference>
<evidence type="ECO:0000313" key="7">
    <source>
        <dbReference type="Proteomes" id="UP000242886"/>
    </source>
</evidence>
<dbReference type="EMBL" id="LT837803">
    <property type="protein sequence ID" value="SMB26556.1"/>
    <property type="molecule type" value="Genomic_DNA"/>
</dbReference>
<dbReference type="SUPFAM" id="SSF55785">
    <property type="entry name" value="PYP-like sensor domain (PAS domain)"/>
    <property type="match status" value="3"/>
</dbReference>
<dbReference type="GO" id="GO:0071111">
    <property type="term" value="F:cyclic-guanylate-specific phosphodiesterase activity"/>
    <property type="evidence" value="ECO:0007669"/>
    <property type="project" value="UniProtKB-EC"/>
</dbReference>
<dbReference type="SMART" id="SM00086">
    <property type="entry name" value="PAC"/>
    <property type="match status" value="3"/>
</dbReference>
<dbReference type="Pfam" id="PF00990">
    <property type="entry name" value="GGDEF"/>
    <property type="match status" value="1"/>
</dbReference>
<dbReference type="Pfam" id="PF13426">
    <property type="entry name" value="PAS_9"/>
    <property type="match status" value="1"/>
</dbReference>
<dbReference type="InterPro" id="IPR013655">
    <property type="entry name" value="PAS_fold_3"/>
</dbReference>
<dbReference type="CDD" id="cd00130">
    <property type="entry name" value="PAS"/>
    <property type="match status" value="3"/>
</dbReference>
<dbReference type="InterPro" id="IPR052155">
    <property type="entry name" value="Biofilm_reg_signaling"/>
</dbReference>
<evidence type="ECO:0000259" key="4">
    <source>
        <dbReference type="PROSITE" id="PS50883"/>
    </source>
</evidence>
<dbReference type="PROSITE" id="PS50112">
    <property type="entry name" value="PAS"/>
    <property type="match status" value="1"/>
</dbReference>
<dbReference type="InterPro" id="IPR035919">
    <property type="entry name" value="EAL_sf"/>
</dbReference>
<feature type="domain" description="PAC" evidence="3">
    <location>
        <begin position="90"/>
        <end position="141"/>
    </location>
</feature>
<evidence type="ECO:0000256" key="1">
    <source>
        <dbReference type="ARBA" id="ARBA00051114"/>
    </source>
</evidence>
<keyword evidence="7" id="KW-1185">Reference proteome</keyword>
<protein>
    <submittedName>
        <fullName evidence="6">Diguanylate cyclase (GGDEF) domain-containing protein</fullName>
    </submittedName>
</protein>
<evidence type="ECO:0000259" key="2">
    <source>
        <dbReference type="PROSITE" id="PS50112"/>
    </source>
</evidence>
<dbReference type="SUPFAM" id="SSF55073">
    <property type="entry name" value="Nucleotide cyclase"/>
    <property type="match status" value="1"/>
</dbReference>
<dbReference type="SMART" id="SM00091">
    <property type="entry name" value="PAS"/>
    <property type="match status" value="3"/>
</dbReference>
<dbReference type="InterPro" id="IPR035965">
    <property type="entry name" value="PAS-like_dom_sf"/>
</dbReference>
<dbReference type="PROSITE" id="PS50887">
    <property type="entry name" value="GGDEF"/>
    <property type="match status" value="1"/>
</dbReference>
<dbReference type="Pfam" id="PF00563">
    <property type="entry name" value="EAL"/>
    <property type="match status" value="1"/>
</dbReference>
<dbReference type="PROSITE" id="PS50883">
    <property type="entry name" value="EAL"/>
    <property type="match status" value="1"/>
</dbReference>
<feature type="domain" description="PAC" evidence="3">
    <location>
        <begin position="215"/>
        <end position="266"/>
    </location>
</feature>
<dbReference type="InterPro" id="IPR001633">
    <property type="entry name" value="EAL_dom"/>
</dbReference>
<dbReference type="Gene3D" id="3.30.450.20">
    <property type="entry name" value="PAS domain"/>
    <property type="match status" value="3"/>
</dbReference>
<evidence type="ECO:0000259" key="3">
    <source>
        <dbReference type="PROSITE" id="PS50113"/>
    </source>
</evidence>
<organism evidence="6 7">
    <name type="scientific">Sterolibacterium denitrificans</name>
    <dbReference type="NCBI Taxonomy" id="157592"/>
    <lineage>
        <taxon>Bacteria</taxon>
        <taxon>Pseudomonadati</taxon>
        <taxon>Pseudomonadota</taxon>
        <taxon>Betaproteobacteria</taxon>
        <taxon>Nitrosomonadales</taxon>
        <taxon>Sterolibacteriaceae</taxon>
        <taxon>Sterolibacterium</taxon>
    </lineage>
</organism>
<dbReference type="Pfam" id="PF08447">
    <property type="entry name" value="PAS_3"/>
    <property type="match status" value="1"/>
</dbReference>
<dbReference type="PROSITE" id="PS50113">
    <property type="entry name" value="PAC"/>
    <property type="match status" value="3"/>
</dbReference>
<feature type="domain" description="EAL" evidence="4">
    <location>
        <begin position="604"/>
        <end position="858"/>
    </location>
</feature>
<gene>
    <name evidence="6" type="ORF">SDENCHOL_20168</name>
</gene>
<reference evidence="6" key="1">
    <citation type="submission" date="2017-03" db="EMBL/GenBank/DDBJ databases">
        <authorList>
            <consortium name="AG Boll"/>
        </authorList>
    </citation>
    <scope>NUCLEOTIDE SEQUENCE [LARGE SCALE GENOMIC DNA]</scope>
    <source>
        <strain evidence="6">Chol</strain>
    </source>
</reference>
<feature type="domain" description="PAC" evidence="3">
    <location>
        <begin position="340"/>
        <end position="391"/>
    </location>
</feature>
<dbReference type="Gene3D" id="3.20.20.450">
    <property type="entry name" value="EAL domain"/>
    <property type="match status" value="1"/>
</dbReference>
<dbReference type="NCBIfam" id="TIGR00254">
    <property type="entry name" value="GGDEF"/>
    <property type="match status" value="1"/>
</dbReference>
<dbReference type="SMART" id="SM00267">
    <property type="entry name" value="GGDEF"/>
    <property type="match status" value="1"/>
</dbReference>
<dbReference type="InterPro" id="IPR001610">
    <property type="entry name" value="PAC"/>
</dbReference>
<dbReference type="GO" id="GO:0071732">
    <property type="term" value="P:cellular response to nitric oxide"/>
    <property type="evidence" value="ECO:0007669"/>
    <property type="project" value="UniProtKB-ARBA"/>
</dbReference>
<dbReference type="RefSeq" id="WP_154716703.1">
    <property type="nucleotide sequence ID" value="NZ_LT837803.1"/>
</dbReference>
<dbReference type="InterPro" id="IPR043128">
    <property type="entry name" value="Rev_trsase/Diguanyl_cyclase"/>
</dbReference>
<accession>A0A7Z7HR26</accession>
<dbReference type="AlphaFoldDB" id="A0A7Z7HR26"/>
<evidence type="ECO:0000259" key="5">
    <source>
        <dbReference type="PROSITE" id="PS50887"/>
    </source>
</evidence>
<feature type="domain" description="PAS" evidence="2">
    <location>
        <begin position="164"/>
        <end position="212"/>
    </location>
</feature>
<dbReference type="CDD" id="cd01948">
    <property type="entry name" value="EAL"/>
    <property type="match status" value="1"/>
</dbReference>
<sequence>MNKRLDQMTVYDELRKTMLEQRAIFDNVTVGVLFSRNRTVVACNALCAATLGYPEDELIGLPGIALYPSEEAYRLMARKAVPILAAGQPFHDEIEYRRKDGTTFWARTSAKAIDPQHPPNGTIWIIADITEERRVREELAQKTHELEAVFETSFVGIAVLYEERILRCNQHYAELIGHTVEEIIGQNMRMQYLSEADYAACQATFHANLQHGNEYQLEHRLCRKDGSSFWARLSARAFDPARPDEGTVWMIEDITDRKNAEEQVHAALAEQQLIFNNAAVGMVFVRNRIISRCNRKFEELFGYAEGELINNSMLILYPTLRDYDEDGLAVLDPLQRGETATSERVMRRKDGSLIWLRATGHRANTPGPGLDVIWIYEDVTERHQAEDALLRAHDELEQRVIERTSELARTNTQLQAEIYERLQAEQRIWHIAHHDALTGLPNRSLLLDRLDQALTQAARSQQRVAIMFLDLDRFKSINDTLGHHVGDMLLKHVAERLRESVRAVDTVSRLGGDEFVVVLHEIQTTEDAVMVAEKILSTLATAVAIEGHILYATPSIGISIYPDDGSETYALMKNADTAMYHAKENGRNTFQLFTSQMNDETNRIFTLEQRLRHALEQKHFVLYYQPLFDHGNDSVCGMEALVRWNDPEHGLIPPQEFIPVAEEIGLILPLGEWILREACRQSMAWQKQGLPALRISVNLSARQFRQKGLISMVQGILEETGMSANLLELEITESSLMHDADETLVKLRQLTEMGITLAIDDFGTGYSSLSYLKKFSVSRLKIDRDFVRDLCDDQDDAAIVSTIVAMASHLGLHTMAEGVETDAQLQALLDVGCRQFQGNLFSQPLPAAEVASLFDKPLNPSDHP</sequence>
<dbReference type="InterPro" id="IPR013767">
    <property type="entry name" value="PAS_fold"/>
</dbReference>
<feature type="domain" description="GGDEF" evidence="5">
    <location>
        <begin position="462"/>
        <end position="595"/>
    </location>
</feature>
<dbReference type="CDD" id="cd01949">
    <property type="entry name" value="GGDEF"/>
    <property type="match status" value="1"/>
</dbReference>
<dbReference type="FunFam" id="3.20.20.450:FF:000001">
    <property type="entry name" value="Cyclic di-GMP phosphodiesterase yahA"/>
    <property type="match status" value="1"/>
</dbReference>
<evidence type="ECO:0000313" key="6">
    <source>
        <dbReference type="EMBL" id="SMB26556.1"/>
    </source>
</evidence>
<dbReference type="NCBIfam" id="TIGR00229">
    <property type="entry name" value="sensory_box"/>
    <property type="match status" value="3"/>
</dbReference>
<name>A0A7Z7HR26_9PROT</name>
<dbReference type="InterPro" id="IPR000700">
    <property type="entry name" value="PAS-assoc_C"/>
</dbReference>
<dbReference type="InterPro" id="IPR000014">
    <property type="entry name" value="PAS"/>
</dbReference>